<evidence type="ECO:0000313" key="6">
    <source>
        <dbReference type="EMBL" id="KIJ33946.1"/>
    </source>
</evidence>
<dbReference type="HOGENOM" id="CLU_073382_2_0_1"/>
<dbReference type="AlphaFoldDB" id="A0A0C9V9L2"/>
<dbReference type="SUPFAM" id="SSF82199">
    <property type="entry name" value="SET domain"/>
    <property type="match status" value="1"/>
</dbReference>
<dbReference type="InterPro" id="IPR046341">
    <property type="entry name" value="SET_dom_sf"/>
</dbReference>
<feature type="domain" description="SET" evidence="4">
    <location>
        <begin position="13"/>
        <end position="117"/>
    </location>
</feature>
<dbReference type="PANTHER" id="PTHR12350:SF19">
    <property type="entry name" value="SET DOMAIN-CONTAINING PROTEIN"/>
    <property type="match status" value="1"/>
</dbReference>
<organism evidence="6 7">
    <name type="scientific">Sphaerobolus stellatus (strain SS14)</name>
    <dbReference type="NCBI Taxonomy" id="990650"/>
    <lineage>
        <taxon>Eukaryota</taxon>
        <taxon>Fungi</taxon>
        <taxon>Dikarya</taxon>
        <taxon>Basidiomycota</taxon>
        <taxon>Agaricomycotina</taxon>
        <taxon>Agaricomycetes</taxon>
        <taxon>Phallomycetidae</taxon>
        <taxon>Geastrales</taxon>
        <taxon>Sphaerobolaceae</taxon>
        <taxon>Sphaerobolus</taxon>
    </lineage>
</organism>
<sequence>MKPSQESYVPTFPGVLAVEFKPGEFNSGLRSLKSWNAGETIVPLGGNRISKGPKAYTSVQCGSGPNDHIELNSDLVYINHSCDPNVAFDLSSSDSSKWHLKALNRIEKDEYLTFFYPSTEWDMDQAFRCQCGARNCVGIIKGAKYLLKKDLQTRRFVSPWILELAKAIHNK</sequence>
<proteinExistence type="predicted"/>
<gene>
    <name evidence="6" type="ORF">M422DRAFT_213317</name>
</gene>
<dbReference type="PANTHER" id="PTHR12350">
    <property type="entry name" value="HISTONE-LYSINE N-METHYLTRANSFERASE-RELATED"/>
    <property type="match status" value="1"/>
</dbReference>
<reference evidence="6 7" key="1">
    <citation type="submission" date="2014-06" db="EMBL/GenBank/DDBJ databases">
        <title>Evolutionary Origins and Diversification of the Mycorrhizal Mutualists.</title>
        <authorList>
            <consortium name="DOE Joint Genome Institute"/>
            <consortium name="Mycorrhizal Genomics Consortium"/>
            <person name="Kohler A."/>
            <person name="Kuo A."/>
            <person name="Nagy L.G."/>
            <person name="Floudas D."/>
            <person name="Copeland A."/>
            <person name="Barry K.W."/>
            <person name="Cichocki N."/>
            <person name="Veneault-Fourrey C."/>
            <person name="LaButti K."/>
            <person name="Lindquist E.A."/>
            <person name="Lipzen A."/>
            <person name="Lundell T."/>
            <person name="Morin E."/>
            <person name="Murat C."/>
            <person name="Riley R."/>
            <person name="Ohm R."/>
            <person name="Sun H."/>
            <person name="Tunlid A."/>
            <person name="Henrissat B."/>
            <person name="Grigoriev I.V."/>
            <person name="Hibbett D.S."/>
            <person name="Martin F."/>
        </authorList>
    </citation>
    <scope>NUCLEOTIDE SEQUENCE [LARGE SCALE GENOMIC DNA]</scope>
    <source>
        <strain evidence="6 7">SS14</strain>
    </source>
</reference>
<dbReference type="Gene3D" id="2.170.270.10">
    <property type="entry name" value="SET domain"/>
    <property type="match status" value="1"/>
</dbReference>
<evidence type="ECO:0000256" key="2">
    <source>
        <dbReference type="ARBA" id="ARBA00022679"/>
    </source>
</evidence>
<dbReference type="Proteomes" id="UP000054279">
    <property type="component" value="Unassembled WGS sequence"/>
</dbReference>
<dbReference type="InterPro" id="IPR003616">
    <property type="entry name" value="Post-SET_dom"/>
</dbReference>
<evidence type="ECO:0000313" key="7">
    <source>
        <dbReference type="Proteomes" id="UP000054279"/>
    </source>
</evidence>
<keyword evidence="2" id="KW-0808">Transferase</keyword>
<dbReference type="InterPro" id="IPR053201">
    <property type="entry name" value="Flavunoidine_N-MTase"/>
</dbReference>
<dbReference type="PROSITE" id="PS50868">
    <property type="entry name" value="POST_SET"/>
    <property type="match status" value="1"/>
</dbReference>
<protein>
    <submittedName>
        <fullName evidence="6">Unplaced genomic scaffold SPHSTscaffold_131, whole genome shotgun sequence</fullName>
    </submittedName>
</protein>
<keyword evidence="1" id="KW-0489">Methyltransferase</keyword>
<dbReference type="EMBL" id="KN837206">
    <property type="protein sequence ID" value="KIJ33946.1"/>
    <property type="molecule type" value="Genomic_DNA"/>
</dbReference>
<name>A0A0C9V9L2_SPHS4</name>
<feature type="domain" description="Post-SET" evidence="5">
    <location>
        <begin position="125"/>
        <end position="141"/>
    </location>
</feature>
<dbReference type="GO" id="GO:0008168">
    <property type="term" value="F:methyltransferase activity"/>
    <property type="evidence" value="ECO:0007669"/>
    <property type="project" value="UniProtKB-KW"/>
</dbReference>
<dbReference type="InterPro" id="IPR001214">
    <property type="entry name" value="SET_dom"/>
</dbReference>
<accession>A0A0C9V9L2</accession>
<evidence type="ECO:0000256" key="1">
    <source>
        <dbReference type="ARBA" id="ARBA00022603"/>
    </source>
</evidence>
<dbReference type="Pfam" id="PF00856">
    <property type="entry name" value="SET"/>
    <property type="match status" value="1"/>
</dbReference>
<evidence type="ECO:0000259" key="5">
    <source>
        <dbReference type="PROSITE" id="PS50868"/>
    </source>
</evidence>
<evidence type="ECO:0000259" key="4">
    <source>
        <dbReference type="PROSITE" id="PS50280"/>
    </source>
</evidence>
<dbReference type="GO" id="GO:0032259">
    <property type="term" value="P:methylation"/>
    <property type="evidence" value="ECO:0007669"/>
    <property type="project" value="UniProtKB-KW"/>
</dbReference>
<dbReference type="OrthoDB" id="5984008at2759"/>
<keyword evidence="3" id="KW-0949">S-adenosyl-L-methionine</keyword>
<keyword evidence="7" id="KW-1185">Reference proteome</keyword>
<dbReference type="PROSITE" id="PS50280">
    <property type="entry name" value="SET"/>
    <property type="match status" value="1"/>
</dbReference>
<evidence type="ECO:0000256" key="3">
    <source>
        <dbReference type="ARBA" id="ARBA00022691"/>
    </source>
</evidence>